<proteinExistence type="predicted"/>
<dbReference type="AlphaFoldDB" id="A0A3P3WAX1"/>
<protein>
    <recommendedName>
        <fullName evidence="3">D-alanine--D-alanine ligase</fullName>
    </recommendedName>
</protein>
<dbReference type="OrthoDB" id="9813261at2"/>
<dbReference type="EMBL" id="RQVQ01000009">
    <property type="protein sequence ID" value="RRJ91578.1"/>
    <property type="molecule type" value="Genomic_DNA"/>
</dbReference>
<sequence>MYPKLWEHSGIAYADLISELVNLALERNQLKNII</sequence>
<reference evidence="1 2" key="1">
    <citation type="submission" date="2018-11" db="EMBL/GenBank/DDBJ databases">
        <title>Flavobacterium sp. nov., YIM 102701-2 draft genome.</title>
        <authorList>
            <person name="Li G."/>
            <person name="Jiang Y."/>
        </authorList>
    </citation>
    <scope>NUCLEOTIDE SEQUENCE [LARGE SCALE GENOMIC DNA]</scope>
    <source>
        <strain evidence="1 2">YIM 102701-2</strain>
    </source>
</reference>
<comment type="caution">
    <text evidence="1">The sequence shown here is derived from an EMBL/GenBank/DDBJ whole genome shotgun (WGS) entry which is preliminary data.</text>
</comment>
<organism evidence="1 2">
    <name type="scientific">Paenimyroides tangerinum</name>
    <dbReference type="NCBI Taxonomy" id="2488728"/>
    <lineage>
        <taxon>Bacteria</taxon>
        <taxon>Pseudomonadati</taxon>
        <taxon>Bacteroidota</taxon>
        <taxon>Flavobacteriia</taxon>
        <taxon>Flavobacteriales</taxon>
        <taxon>Flavobacteriaceae</taxon>
        <taxon>Paenimyroides</taxon>
    </lineage>
</organism>
<gene>
    <name evidence="1" type="ORF">EG240_05105</name>
</gene>
<name>A0A3P3WAX1_9FLAO</name>
<evidence type="ECO:0008006" key="3">
    <source>
        <dbReference type="Google" id="ProtNLM"/>
    </source>
</evidence>
<keyword evidence="2" id="KW-1185">Reference proteome</keyword>
<dbReference type="Gene3D" id="3.30.470.20">
    <property type="entry name" value="ATP-grasp fold, B domain"/>
    <property type="match status" value="1"/>
</dbReference>
<evidence type="ECO:0000313" key="1">
    <source>
        <dbReference type="EMBL" id="RRJ91578.1"/>
    </source>
</evidence>
<dbReference type="Proteomes" id="UP000275719">
    <property type="component" value="Unassembled WGS sequence"/>
</dbReference>
<accession>A0A3P3WAX1</accession>
<evidence type="ECO:0000313" key="2">
    <source>
        <dbReference type="Proteomes" id="UP000275719"/>
    </source>
</evidence>